<evidence type="ECO:0000256" key="6">
    <source>
        <dbReference type="ARBA" id="ARBA00022917"/>
    </source>
</evidence>
<protein>
    <recommendedName>
        <fullName evidence="2">leucine--tRNA ligase</fullName>
        <ecNumber evidence="2">6.1.1.4</ecNumber>
    </recommendedName>
</protein>
<dbReference type="GO" id="GO:0006429">
    <property type="term" value="P:leucyl-tRNA aminoacylation"/>
    <property type="evidence" value="ECO:0007669"/>
    <property type="project" value="InterPro"/>
</dbReference>
<dbReference type="InterPro" id="IPR002302">
    <property type="entry name" value="Leu-tRNA-ligase"/>
</dbReference>
<evidence type="ECO:0000313" key="9">
    <source>
        <dbReference type="Proteomes" id="UP000230423"/>
    </source>
</evidence>
<accession>A0A2G9U509</accession>
<evidence type="ECO:0000256" key="1">
    <source>
        <dbReference type="ARBA" id="ARBA00005594"/>
    </source>
</evidence>
<dbReference type="Gene3D" id="3.40.50.620">
    <property type="entry name" value="HUPs"/>
    <property type="match status" value="1"/>
</dbReference>
<dbReference type="OrthoDB" id="15954at2759"/>
<evidence type="ECO:0000313" key="8">
    <source>
        <dbReference type="EMBL" id="PIO65359.1"/>
    </source>
</evidence>
<reference evidence="8 9" key="1">
    <citation type="submission" date="2015-09" db="EMBL/GenBank/DDBJ databases">
        <title>Draft genome of the parasitic nematode Teladorsagia circumcincta isolate WARC Sus (inbred).</title>
        <authorList>
            <person name="Mitreva M."/>
        </authorList>
    </citation>
    <scope>NUCLEOTIDE SEQUENCE [LARGE SCALE GENOMIC DNA]</scope>
    <source>
        <strain evidence="8 9">S</strain>
    </source>
</reference>
<proteinExistence type="inferred from homology"/>
<keyword evidence="7" id="KW-0030">Aminoacyl-tRNA synthetase</keyword>
<dbReference type="GO" id="GO:0005524">
    <property type="term" value="F:ATP binding"/>
    <property type="evidence" value="ECO:0007669"/>
    <property type="project" value="UniProtKB-KW"/>
</dbReference>
<evidence type="ECO:0000256" key="7">
    <source>
        <dbReference type="ARBA" id="ARBA00023146"/>
    </source>
</evidence>
<dbReference type="Gene3D" id="1.10.730.10">
    <property type="entry name" value="Isoleucyl-tRNA Synthetase, Domain 1"/>
    <property type="match status" value="1"/>
</dbReference>
<dbReference type="GO" id="GO:0004823">
    <property type="term" value="F:leucine-tRNA ligase activity"/>
    <property type="evidence" value="ECO:0007669"/>
    <property type="project" value="UniProtKB-EC"/>
</dbReference>
<dbReference type="InterPro" id="IPR009080">
    <property type="entry name" value="tRNAsynth_Ia_anticodon-bd"/>
</dbReference>
<name>A0A2G9U509_TELCI</name>
<keyword evidence="9" id="KW-1185">Reference proteome</keyword>
<dbReference type="GO" id="GO:0005739">
    <property type="term" value="C:mitochondrion"/>
    <property type="evidence" value="ECO:0007669"/>
    <property type="project" value="TreeGrafter"/>
</dbReference>
<dbReference type="AlphaFoldDB" id="A0A2G9U509"/>
<evidence type="ECO:0000256" key="4">
    <source>
        <dbReference type="ARBA" id="ARBA00022741"/>
    </source>
</evidence>
<keyword evidence="4" id="KW-0547">Nucleotide-binding</keyword>
<dbReference type="GO" id="GO:0032543">
    <property type="term" value="P:mitochondrial translation"/>
    <property type="evidence" value="ECO:0007669"/>
    <property type="project" value="TreeGrafter"/>
</dbReference>
<evidence type="ECO:0000256" key="2">
    <source>
        <dbReference type="ARBA" id="ARBA00013164"/>
    </source>
</evidence>
<evidence type="ECO:0000256" key="3">
    <source>
        <dbReference type="ARBA" id="ARBA00022598"/>
    </source>
</evidence>
<comment type="similarity">
    <text evidence="1">Belongs to the class-I aminoacyl-tRNA synthetase family.</text>
</comment>
<organism evidence="8 9">
    <name type="scientific">Teladorsagia circumcincta</name>
    <name type="common">Brown stomach worm</name>
    <name type="synonym">Ostertagia circumcincta</name>
    <dbReference type="NCBI Taxonomy" id="45464"/>
    <lineage>
        <taxon>Eukaryota</taxon>
        <taxon>Metazoa</taxon>
        <taxon>Ecdysozoa</taxon>
        <taxon>Nematoda</taxon>
        <taxon>Chromadorea</taxon>
        <taxon>Rhabditida</taxon>
        <taxon>Rhabditina</taxon>
        <taxon>Rhabditomorpha</taxon>
        <taxon>Strongyloidea</taxon>
        <taxon>Trichostrongylidae</taxon>
        <taxon>Teladorsagia</taxon>
    </lineage>
</organism>
<dbReference type="EMBL" id="KZ349074">
    <property type="protein sequence ID" value="PIO65359.1"/>
    <property type="molecule type" value="Genomic_DNA"/>
</dbReference>
<sequence>MSRKSLRQRSWGTPIPMILSPDGKTAVPLSNDQLPLLQGREVGEKVPCDRLKGGEGYYEADTLDTFFDSTCVSGELFDAEQVIYGFVASVNERCVHSAVHEPFRDLIPQGIVRGKTFIDSEGRYVPRSEVIAEGVDPLEVLEKVGVDMARLQLLDAAAPRQAINWEESGLKKWIDRMAWIVSAYVGERKRLEDKGVEASASSDIETQLRESYNFFVRHTSICLEELNLHNTALKRLQGFTNVLRKLDPSVLGRSVEAERCIYALVTMMQVFTPYLAAEFWAALQSVKPVRAPVATSTLLEGVPWPQVDPDCAIDFNVVVNGEVCGRVAVPRQGIEHLSLQELIDRAKTVEHREFFEKLEEKGLKYKITTSTVREGRILYV</sequence>
<keyword evidence="6" id="KW-0648">Protein biosynthesis</keyword>
<dbReference type="PANTHER" id="PTHR43740:SF2">
    <property type="entry name" value="LEUCINE--TRNA LIGASE, MITOCHONDRIAL"/>
    <property type="match status" value="1"/>
</dbReference>
<gene>
    <name evidence="8" type="ORF">TELCIR_12980</name>
</gene>
<dbReference type="SUPFAM" id="SSF47323">
    <property type="entry name" value="Anticodon-binding domain of a subclass of class I aminoacyl-tRNA synthetases"/>
    <property type="match status" value="1"/>
</dbReference>
<evidence type="ECO:0000256" key="5">
    <source>
        <dbReference type="ARBA" id="ARBA00022840"/>
    </source>
</evidence>
<dbReference type="SUPFAM" id="SSF52374">
    <property type="entry name" value="Nucleotidylyl transferase"/>
    <property type="match status" value="1"/>
</dbReference>
<dbReference type="InterPro" id="IPR014729">
    <property type="entry name" value="Rossmann-like_a/b/a_fold"/>
</dbReference>
<keyword evidence="3" id="KW-0436">Ligase</keyword>
<dbReference type="PANTHER" id="PTHR43740">
    <property type="entry name" value="LEUCYL-TRNA SYNTHETASE"/>
    <property type="match status" value="1"/>
</dbReference>
<dbReference type="Proteomes" id="UP000230423">
    <property type="component" value="Unassembled WGS sequence"/>
</dbReference>
<dbReference type="EC" id="6.1.1.4" evidence="2"/>
<keyword evidence="5" id="KW-0067">ATP-binding</keyword>